<accession>A0A7S4MA22</accession>
<evidence type="ECO:0000259" key="2">
    <source>
        <dbReference type="Pfam" id="PF00339"/>
    </source>
</evidence>
<evidence type="ECO:0000256" key="1">
    <source>
        <dbReference type="SAM" id="MobiDB-lite"/>
    </source>
</evidence>
<reference evidence="4" key="1">
    <citation type="submission" date="2021-01" db="EMBL/GenBank/DDBJ databases">
        <authorList>
            <person name="Corre E."/>
            <person name="Pelletier E."/>
            <person name="Niang G."/>
            <person name="Scheremetjew M."/>
            <person name="Finn R."/>
            <person name="Kale V."/>
            <person name="Holt S."/>
            <person name="Cochrane G."/>
            <person name="Meng A."/>
            <person name="Brown T."/>
            <person name="Cohen L."/>
        </authorList>
    </citation>
    <scope>NUCLEOTIDE SEQUENCE</scope>
    <source>
        <strain evidence="4">DIVA3 518/3/11/1/6</strain>
    </source>
</reference>
<dbReference type="InterPro" id="IPR011022">
    <property type="entry name" value="Arrestin_C-like"/>
</dbReference>
<dbReference type="GO" id="GO:0015031">
    <property type="term" value="P:protein transport"/>
    <property type="evidence" value="ECO:0007669"/>
    <property type="project" value="TreeGrafter"/>
</dbReference>
<evidence type="ECO:0000259" key="3">
    <source>
        <dbReference type="Pfam" id="PF02752"/>
    </source>
</evidence>
<dbReference type="PANTHER" id="PTHR11188">
    <property type="entry name" value="ARRESTIN DOMAIN CONTAINING PROTEIN"/>
    <property type="match status" value="1"/>
</dbReference>
<proteinExistence type="predicted"/>
<dbReference type="PANTHER" id="PTHR11188:SF17">
    <property type="entry name" value="FI21816P1"/>
    <property type="match status" value="1"/>
</dbReference>
<organism evidence="4">
    <name type="scientific">Vannella robusta</name>
    <dbReference type="NCBI Taxonomy" id="1487602"/>
    <lineage>
        <taxon>Eukaryota</taxon>
        <taxon>Amoebozoa</taxon>
        <taxon>Discosea</taxon>
        <taxon>Flabellinia</taxon>
        <taxon>Vannellidae</taxon>
        <taxon>Vannella</taxon>
    </lineage>
</organism>
<dbReference type="InterPro" id="IPR014756">
    <property type="entry name" value="Ig_E-set"/>
</dbReference>
<dbReference type="InterPro" id="IPR050357">
    <property type="entry name" value="Arrestin_domain-protein"/>
</dbReference>
<feature type="domain" description="Arrestin C-terminal-like" evidence="3">
    <location>
        <begin position="179"/>
        <end position="305"/>
    </location>
</feature>
<name>A0A7S4MA22_9EUKA</name>
<evidence type="ECO:0000313" key="4">
    <source>
        <dbReference type="EMBL" id="CAE2209820.1"/>
    </source>
</evidence>
<feature type="domain" description="Arrestin-like N-terminal" evidence="2">
    <location>
        <begin position="14"/>
        <end position="125"/>
    </location>
</feature>
<protein>
    <recommendedName>
        <fullName evidence="5">Arrestin C-terminal-like domain-containing protein</fullName>
    </recommendedName>
</protein>
<evidence type="ECO:0008006" key="5">
    <source>
        <dbReference type="Google" id="ProtNLM"/>
    </source>
</evidence>
<sequence length="364" mass="40864">MLNITLRSDIISSRVVGEVEIRTSKASKIKEISLDIIGKETTKLRKTVHSSNGSRRVTVRETNFFLSHKALVSIPGYPIGTTTIPAGEYSIPFSYTIPENLPHSCRYERKAQIEYYVQAELSIGSHGILKKLKNAFSLPIRAVQPFTVIGNLNKIMVEESLALETFSNSKSFLLSRSSKVLRIQGTIPCKMAQRGDTVPLFVDIRNYSNRVVHELQVELIQEQFAKAVDSWHSKKHCNSVTIVQKIHKLPTPIQKGQKIINHEVPLTIPTDISPTLHGKNFQQLYSINIIARSSGDGSLLKTTLPKFYVYDDPDNRLQTLLKPKKGKDTSPLSELPKEEALLDFLLPDDNDHMKDADGTEETGF</sequence>
<feature type="region of interest" description="Disordered" evidence="1">
    <location>
        <begin position="344"/>
        <end position="364"/>
    </location>
</feature>
<dbReference type="Pfam" id="PF00339">
    <property type="entry name" value="Arrestin_N"/>
    <property type="match status" value="1"/>
</dbReference>
<dbReference type="AlphaFoldDB" id="A0A7S4MA22"/>
<dbReference type="InterPro" id="IPR011021">
    <property type="entry name" value="Arrestin-like_N"/>
</dbReference>
<dbReference type="InterPro" id="IPR014752">
    <property type="entry name" value="Arrestin-like_C"/>
</dbReference>
<dbReference type="EMBL" id="HBKP01006585">
    <property type="protein sequence ID" value="CAE2209820.1"/>
    <property type="molecule type" value="Transcribed_RNA"/>
</dbReference>
<dbReference type="Gene3D" id="2.60.40.640">
    <property type="match status" value="2"/>
</dbReference>
<dbReference type="GO" id="GO:0005737">
    <property type="term" value="C:cytoplasm"/>
    <property type="evidence" value="ECO:0007669"/>
    <property type="project" value="TreeGrafter"/>
</dbReference>
<gene>
    <name evidence="4" type="ORF">VSP0166_LOCUS4749</name>
</gene>
<dbReference type="Pfam" id="PF02752">
    <property type="entry name" value="Arrestin_C"/>
    <property type="match status" value="1"/>
</dbReference>
<dbReference type="SUPFAM" id="SSF81296">
    <property type="entry name" value="E set domains"/>
    <property type="match status" value="2"/>
</dbReference>